<dbReference type="InterPro" id="IPR000515">
    <property type="entry name" value="MetI-like"/>
</dbReference>
<evidence type="ECO:0000256" key="2">
    <source>
        <dbReference type="ARBA" id="ARBA00022448"/>
    </source>
</evidence>
<dbReference type="Gene3D" id="1.10.3720.10">
    <property type="entry name" value="MetI-like"/>
    <property type="match status" value="1"/>
</dbReference>
<dbReference type="SUPFAM" id="SSF161098">
    <property type="entry name" value="MetI-like"/>
    <property type="match status" value="1"/>
</dbReference>
<keyword evidence="4 7" id="KW-0812">Transmembrane</keyword>
<feature type="domain" description="ABC transmembrane type-1" evidence="8">
    <location>
        <begin position="102"/>
        <end position="318"/>
    </location>
</feature>
<dbReference type="AlphaFoldDB" id="A0A841RQ68"/>
<dbReference type="RefSeq" id="WP_184250215.1">
    <property type="nucleotide sequence ID" value="NZ_BAAACU010000017.1"/>
</dbReference>
<reference evidence="9 10" key="1">
    <citation type="submission" date="2020-08" db="EMBL/GenBank/DDBJ databases">
        <title>Genomic Encyclopedia of Type Strains, Phase IV (KMG-IV): sequencing the most valuable type-strain genomes for metagenomic binning, comparative biology and taxonomic classification.</title>
        <authorList>
            <person name="Goeker M."/>
        </authorList>
    </citation>
    <scope>NUCLEOTIDE SEQUENCE [LARGE SCALE GENOMIC DNA]</scope>
    <source>
        <strain evidence="9 10">DSM 11805</strain>
    </source>
</reference>
<comment type="subcellular location">
    <subcellularLocation>
        <location evidence="1 7">Cell membrane</location>
        <topology evidence="1 7">Multi-pass membrane protein</topology>
    </subcellularLocation>
</comment>
<name>A0A841RQ68_9BACI</name>
<evidence type="ECO:0000313" key="9">
    <source>
        <dbReference type="EMBL" id="MBB6514002.1"/>
    </source>
</evidence>
<sequence>MKAKSMEQPIDDIVYPIKEATRKQSKRKDKWQRLKRDMKKARHYYLLMLPFMIIFFLFTIVPVVASFVLSFFSFNMLEMPQFVGWDNYSRLFLGDDVFMTALRNTLLFAAITGPVSYIACFIFAWIINELSPKIRAFMTVIFYAPSIAGNVFFIWLIIFSGDTYGYLNGILMELGIILEPIQWLRDEQYVLGVVILVQLWLSLGTSFLAFIAGLQTLDKSLIEAGAIDGIRNRWQELWYITLPSMKPQLLFGAVMQITQSFAVADISIALAGFPSVNYAAHTVVTHLMDYGTIRFEMGYASAIATVLFLLMVGTNMVVQKLLRKVGT</sequence>
<keyword evidence="2 7" id="KW-0813">Transport</keyword>
<organism evidence="9 10">
    <name type="scientific">Gracilibacillus halotolerans</name>
    <dbReference type="NCBI Taxonomy" id="74386"/>
    <lineage>
        <taxon>Bacteria</taxon>
        <taxon>Bacillati</taxon>
        <taxon>Bacillota</taxon>
        <taxon>Bacilli</taxon>
        <taxon>Bacillales</taxon>
        <taxon>Bacillaceae</taxon>
        <taxon>Gracilibacillus</taxon>
    </lineage>
</organism>
<proteinExistence type="inferred from homology"/>
<feature type="transmembrane region" description="Helical" evidence="7">
    <location>
        <begin position="140"/>
        <end position="158"/>
    </location>
</feature>
<evidence type="ECO:0000256" key="7">
    <source>
        <dbReference type="RuleBase" id="RU363032"/>
    </source>
</evidence>
<evidence type="ECO:0000256" key="6">
    <source>
        <dbReference type="ARBA" id="ARBA00023136"/>
    </source>
</evidence>
<feature type="transmembrane region" description="Helical" evidence="7">
    <location>
        <begin position="106"/>
        <end position="128"/>
    </location>
</feature>
<evidence type="ECO:0000256" key="1">
    <source>
        <dbReference type="ARBA" id="ARBA00004651"/>
    </source>
</evidence>
<comment type="similarity">
    <text evidence="7">Belongs to the binding-protein-dependent transport system permease family.</text>
</comment>
<dbReference type="InterPro" id="IPR051393">
    <property type="entry name" value="ABC_transporter_permease"/>
</dbReference>
<keyword evidence="5 7" id="KW-1133">Transmembrane helix</keyword>
<dbReference type="Proteomes" id="UP000572212">
    <property type="component" value="Unassembled WGS sequence"/>
</dbReference>
<evidence type="ECO:0000256" key="4">
    <source>
        <dbReference type="ARBA" id="ARBA00022692"/>
    </source>
</evidence>
<keyword evidence="6 7" id="KW-0472">Membrane</keyword>
<keyword evidence="3" id="KW-1003">Cell membrane</keyword>
<accession>A0A841RQ68</accession>
<dbReference type="CDD" id="cd06261">
    <property type="entry name" value="TM_PBP2"/>
    <property type="match status" value="1"/>
</dbReference>
<evidence type="ECO:0000313" key="10">
    <source>
        <dbReference type="Proteomes" id="UP000572212"/>
    </source>
</evidence>
<feature type="transmembrane region" description="Helical" evidence="7">
    <location>
        <begin position="297"/>
        <end position="318"/>
    </location>
</feature>
<comment type="caution">
    <text evidence="9">The sequence shown here is derived from an EMBL/GenBank/DDBJ whole genome shotgun (WGS) entry which is preliminary data.</text>
</comment>
<dbReference type="Pfam" id="PF00528">
    <property type="entry name" value="BPD_transp_1"/>
    <property type="match status" value="1"/>
</dbReference>
<evidence type="ECO:0000259" key="8">
    <source>
        <dbReference type="PROSITE" id="PS50928"/>
    </source>
</evidence>
<evidence type="ECO:0000256" key="5">
    <source>
        <dbReference type="ARBA" id="ARBA00022989"/>
    </source>
</evidence>
<gene>
    <name evidence="9" type="ORF">GGQ92_002823</name>
</gene>
<feature type="transmembrane region" description="Helical" evidence="7">
    <location>
        <begin position="44"/>
        <end position="72"/>
    </location>
</feature>
<evidence type="ECO:0000256" key="3">
    <source>
        <dbReference type="ARBA" id="ARBA00022475"/>
    </source>
</evidence>
<dbReference type="PANTHER" id="PTHR30193">
    <property type="entry name" value="ABC TRANSPORTER PERMEASE PROTEIN"/>
    <property type="match status" value="1"/>
</dbReference>
<dbReference type="GO" id="GO:0005886">
    <property type="term" value="C:plasma membrane"/>
    <property type="evidence" value="ECO:0007669"/>
    <property type="project" value="UniProtKB-SubCell"/>
</dbReference>
<dbReference type="GO" id="GO:0055085">
    <property type="term" value="P:transmembrane transport"/>
    <property type="evidence" value="ECO:0007669"/>
    <property type="project" value="InterPro"/>
</dbReference>
<keyword evidence="10" id="KW-1185">Reference proteome</keyword>
<feature type="transmembrane region" description="Helical" evidence="7">
    <location>
        <begin position="189"/>
        <end position="212"/>
    </location>
</feature>
<dbReference type="InterPro" id="IPR035906">
    <property type="entry name" value="MetI-like_sf"/>
</dbReference>
<protein>
    <submittedName>
        <fullName evidence="9">Multiple sugar transport system permease protein</fullName>
    </submittedName>
</protein>
<dbReference type="PANTHER" id="PTHR30193:SF37">
    <property type="entry name" value="INNER MEMBRANE ABC TRANSPORTER PERMEASE PROTEIN YCJO"/>
    <property type="match status" value="1"/>
</dbReference>
<dbReference type="PROSITE" id="PS50928">
    <property type="entry name" value="ABC_TM1"/>
    <property type="match status" value="1"/>
</dbReference>
<keyword evidence="9" id="KW-0762">Sugar transport</keyword>
<dbReference type="EMBL" id="JACHON010000020">
    <property type="protein sequence ID" value="MBB6514002.1"/>
    <property type="molecule type" value="Genomic_DNA"/>
</dbReference>